<sequence>MMDMDYEKYLVLSTGAYNDDDETLSLSYDYNYLNDMMKWVSTVTQIAQSNQTEFSMTHYRLKGYTSLNTTAIGKKTLEIITRLPNIASTQRTLHPTLVLFYQLTEQYTLRSWVARMNTRANIEMQVQRLNQFLAHFRAAASGTKHKLALRYFQRAAIKNQRSAFSYIDNLFDQYAKLLVVRVDLSYQRAANKQITATLARQHRERLFRNMKSNRLFEHVVGYIWKLEFGEYKGFHYHMIFFFDGAKVREDVTLARLIGEYWRDSITEGTGLYFNCNARKADYRINGIGLVSHADNAMREGLRRAVTYLTKVDTFARLTLPDKGRTFGKGERTELPDKKRGRPRVLSLPAFSLM</sequence>
<dbReference type="AlphaFoldDB" id="A0A208ZMN4"/>
<protein>
    <recommendedName>
        <fullName evidence="1">YagK/YfjJ C-terminal domain-containing protein</fullName>
    </recommendedName>
</protein>
<comment type="caution">
    <text evidence="2">The sequence shown here is derived from an EMBL/GenBank/DDBJ whole genome shotgun (WGS) entry which is preliminary data.</text>
</comment>
<dbReference type="EMBL" id="NHOI01000039">
    <property type="protein sequence ID" value="OVZ81720.1"/>
    <property type="molecule type" value="Genomic_DNA"/>
</dbReference>
<dbReference type="RefSeq" id="WP_087816574.1">
    <property type="nucleotide sequence ID" value="NZ_CBCPKE010000010.1"/>
</dbReference>
<dbReference type="Proteomes" id="UP000196440">
    <property type="component" value="Unassembled WGS sequence"/>
</dbReference>
<evidence type="ECO:0000313" key="3">
    <source>
        <dbReference type="Proteomes" id="UP000196440"/>
    </source>
</evidence>
<dbReference type="InterPro" id="IPR057271">
    <property type="entry name" value="YagK_YfjJ_C"/>
</dbReference>
<accession>A0A208ZMN4</accession>
<organism evidence="2 3">
    <name type="scientific">Yersinia intermedia</name>
    <dbReference type="NCBI Taxonomy" id="631"/>
    <lineage>
        <taxon>Bacteria</taxon>
        <taxon>Pseudomonadati</taxon>
        <taxon>Pseudomonadota</taxon>
        <taxon>Gammaproteobacteria</taxon>
        <taxon>Enterobacterales</taxon>
        <taxon>Yersiniaceae</taxon>
        <taxon>Yersinia</taxon>
    </lineage>
</organism>
<feature type="domain" description="YagK/YfjJ C-terminal" evidence="1">
    <location>
        <begin position="172"/>
        <end position="327"/>
    </location>
</feature>
<dbReference type="Pfam" id="PF11726">
    <property type="entry name" value="YagK_YfjJ_C"/>
    <property type="match status" value="1"/>
</dbReference>
<name>A0A208ZMN4_YERIN</name>
<evidence type="ECO:0000259" key="1">
    <source>
        <dbReference type="Pfam" id="PF11726"/>
    </source>
</evidence>
<gene>
    <name evidence="2" type="ORF">CBW57_21130</name>
</gene>
<evidence type="ECO:0000313" key="2">
    <source>
        <dbReference type="EMBL" id="OVZ81720.1"/>
    </source>
</evidence>
<reference evidence="2 3" key="1">
    <citation type="submission" date="2017-05" db="EMBL/GenBank/DDBJ databases">
        <title>Whole genome sequencing of Yersinia kristensenii.</title>
        <authorList>
            <person name="Campioni F."/>
        </authorList>
    </citation>
    <scope>NUCLEOTIDE SEQUENCE [LARGE SCALE GENOMIC DNA]</scope>
    <source>
        <strain evidence="2 3">CFSAN060536</strain>
    </source>
</reference>
<proteinExistence type="predicted"/>